<comment type="caution">
    <text evidence="1">The sequence shown here is derived from an EMBL/GenBank/DDBJ whole genome shotgun (WGS) entry which is preliminary data.</text>
</comment>
<dbReference type="Gene3D" id="3.40.50.150">
    <property type="entry name" value="Vaccinia Virus protein VP39"/>
    <property type="match status" value="1"/>
</dbReference>
<protein>
    <submittedName>
        <fullName evidence="1">Class I SAM-dependent methyltransferase</fullName>
        <ecNumber evidence="1">2.1.1.-</ecNumber>
    </submittedName>
</protein>
<dbReference type="Pfam" id="PF05711">
    <property type="entry name" value="TylF"/>
    <property type="match status" value="1"/>
</dbReference>
<dbReference type="Proteomes" id="UP000680714">
    <property type="component" value="Unassembled WGS sequence"/>
</dbReference>
<gene>
    <name evidence="1" type="ORF">KEC16_18590</name>
</gene>
<evidence type="ECO:0000313" key="1">
    <source>
        <dbReference type="EMBL" id="MBR9973739.1"/>
    </source>
</evidence>
<proteinExistence type="predicted"/>
<dbReference type="InterPro" id="IPR029063">
    <property type="entry name" value="SAM-dependent_MTases_sf"/>
</dbReference>
<name>A0ABS5IH29_9PROT</name>
<keyword evidence="1" id="KW-0489">Methyltransferase</keyword>
<dbReference type="EC" id="2.1.1.-" evidence="1"/>
<accession>A0ABS5IH29</accession>
<dbReference type="EMBL" id="JAGTUF010000030">
    <property type="protein sequence ID" value="MBR9973739.1"/>
    <property type="molecule type" value="Genomic_DNA"/>
</dbReference>
<keyword evidence="2" id="KW-1185">Reference proteome</keyword>
<dbReference type="GO" id="GO:0032259">
    <property type="term" value="P:methylation"/>
    <property type="evidence" value="ECO:0007669"/>
    <property type="project" value="UniProtKB-KW"/>
</dbReference>
<reference evidence="1 2" key="1">
    <citation type="submission" date="2021-04" db="EMBL/GenBank/DDBJ databases">
        <title>Magnetospirillum sulfuroxidans sp. nov., a facultative chemolithoautotrophic sulfur-oxidizing alphaproteobacterium isolated from freshwater sediment and proposals for Paramagetospirillum gen. nov., and Magnetospirillaceae fam. nov.</title>
        <authorList>
            <person name="Koziaeva V."/>
            <person name="Geelhoed J.S."/>
            <person name="Sorokin D.Y."/>
            <person name="Grouzdev D.S."/>
        </authorList>
    </citation>
    <scope>NUCLEOTIDE SEQUENCE [LARGE SCALE GENOMIC DNA]</scope>
    <source>
        <strain evidence="1 2">J10</strain>
    </source>
</reference>
<evidence type="ECO:0000313" key="2">
    <source>
        <dbReference type="Proteomes" id="UP000680714"/>
    </source>
</evidence>
<dbReference type="PANTHER" id="PTHR40036:SF1">
    <property type="entry name" value="MACROCIN O-METHYLTRANSFERASE"/>
    <property type="match status" value="1"/>
</dbReference>
<dbReference type="RefSeq" id="WP_211551747.1">
    <property type="nucleotide sequence ID" value="NZ_JAGTUF010000030.1"/>
</dbReference>
<dbReference type="SUPFAM" id="SSF53335">
    <property type="entry name" value="S-adenosyl-L-methionine-dependent methyltransferases"/>
    <property type="match status" value="1"/>
</dbReference>
<dbReference type="PANTHER" id="PTHR40036">
    <property type="entry name" value="MACROCIN O-METHYLTRANSFERASE"/>
    <property type="match status" value="1"/>
</dbReference>
<dbReference type="InterPro" id="IPR008884">
    <property type="entry name" value="TylF_MeTrfase"/>
</dbReference>
<sequence>MDTFAEETRFFQWCDPSRVGKFLAHAKLYEMSLGLPGAFLEVGVFKGASFCRFRKLARLFHPDHTRRFLGFDTFGAFPDADNPADEAKRKNFIETAGEFSIGREALMDMLAEQNLQQNVMLVAGDITTTLPDFFEENGAVSVAIANIDVDLYKPTKAALESIFPRLVRGGILILDDYEGFPGARQAVNEFLAENNRPEQVRKMSVSASPCYLVKEA</sequence>
<organism evidence="1 2">
    <name type="scientific">Magnetospirillum sulfuroxidans</name>
    <dbReference type="NCBI Taxonomy" id="611300"/>
    <lineage>
        <taxon>Bacteria</taxon>
        <taxon>Pseudomonadati</taxon>
        <taxon>Pseudomonadota</taxon>
        <taxon>Alphaproteobacteria</taxon>
        <taxon>Rhodospirillales</taxon>
        <taxon>Rhodospirillaceae</taxon>
        <taxon>Magnetospirillum</taxon>
    </lineage>
</organism>
<dbReference type="GO" id="GO:0008168">
    <property type="term" value="F:methyltransferase activity"/>
    <property type="evidence" value="ECO:0007669"/>
    <property type="project" value="UniProtKB-KW"/>
</dbReference>
<keyword evidence="1" id="KW-0808">Transferase</keyword>